<keyword evidence="7" id="KW-1185">Reference proteome</keyword>
<dbReference type="Pfam" id="PF04438">
    <property type="entry name" value="zf-HIT"/>
    <property type="match status" value="1"/>
</dbReference>
<keyword evidence="3" id="KW-0862">Zinc</keyword>
<feature type="compositionally biased region" description="Low complexity" evidence="4">
    <location>
        <begin position="136"/>
        <end position="147"/>
    </location>
</feature>
<evidence type="ECO:0000313" key="7">
    <source>
        <dbReference type="Proteomes" id="UP000824998"/>
    </source>
</evidence>
<name>A0A9P8C4J1_9HELO</name>
<evidence type="ECO:0000256" key="4">
    <source>
        <dbReference type="SAM" id="MobiDB-lite"/>
    </source>
</evidence>
<dbReference type="EMBL" id="MU251509">
    <property type="protein sequence ID" value="KAG9233235.1"/>
    <property type="molecule type" value="Genomic_DNA"/>
</dbReference>
<keyword evidence="1" id="KW-0479">Metal-binding</keyword>
<organism evidence="6 7">
    <name type="scientific">Amylocarpus encephaloides</name>
    <dbReference type="NCBI Taxonomy" id="45428"/>
    <lineage>
        <taxon>Eukaryota</taxon>
        <taxon>Fungi</taxon>
        <taxon>Dikarya</taxon>
        <taxon>Ascomycota</taxon>
        <taxon>Pezizomycotina</taxon>
        <taxon>Leotiomycetes</taxon>
        <taxon>Helotiales</taxon>
        <taxon>Helotiales incertae sedis</taxon>
        <taxon>Amylocarpus</taxon>
    </lineage>
</organism>
<accession>A0A9P8C4J1</accession>
<evidence type="ECO:0000313" key="6">
    <source>
        <dbReference type="EMBL" id="KAG9233235.1"/>
    </source>
</evidence>
<dbReference type="Proteomes" id="UP000824998">
    <property type="component" value="Unassembled WGS sequence"/>
</dbReference>
<comment type="caution">
    <text evidence="6">The sequence shown here is derived from an EMBL/GenBank/DDBJ whole genome shotgun (WGS) entry which is preliminary data.</text>
</comment>
<feature type="domain" description="HIT-type" evidence="5">
    <location>
        <begin position="254"/>
        <end position="281"/>
    </location>
</feature>
<reference evidence="6" key="1">
    <citation type="journal article" date="2021" name="IMA Fungus">
        <title>Genomic characterization of three marine fungi, including Emericellopsis atlantica sp. nov. with signatures of a generalist lifestyle and marine biomass degradation.</title>
        <authorList>
            <person name="Hagestad O.C."/>
            <person name="Hou L."/>
            <person name="Andersen J.H."/>
            <person name="Hansen E.H."/>
            <person name="Altermark B."/>
            <person name="Li C."/>
            <person name="Kuhnert E."/>
            <person name="Cox R.J."/>
            <person name="Crous P.W."/>
            <person name="Spatafora J.W."/>
            <person name="Lail K."/>
            <person name="Amirebrahimi M."/>
            <person name="Lipzen A."/>
            <person name="Pangilinan J."/>
            <person name="Andreopoulos W."/>
            <person name="Hayes R.D."/>
            <person name="Ng V."/>
            <person name="Grigoriev I.V."/>
            <person name="Jackson S.A."/>
            <person name="Sutton T.D.S."/>
            <person name="Dobson A.D.W."/>
            <person name="Rama T."/>
        </authorList>
    </citation>
    <scope>NUCLEOTIDE SEQUENCE</scope>
    <source>
        <strain evidence="6">TRa018bII</strain>
    </source>
</reference>
<dbReference type="OrthoDB" id="74807at2759"/>
<dbReference type="InterPro" id="IPR039723">
    <property type="entry name" value="Vps71/ZNHIT1"/>
</dbReference>
<evidence type="ECO:0000256" key="1">
    <source>
        <dbReference type="ARBA" id="ARBA00022723"/>
    </source>
</evidence>
<feature type="compositionally biased region" description="Polar residues" evidence="4">
    <location>
        <begin position="165"/>
        <end position="181"/>
    </location>
</feature>
<evidence type="ECO:0000259" key="5">
    <source>
        <dbReference type="Pfam" id="PF04438"/>
    </source>
</evidence>
<dbReference type="GO" id="GO:0008270">
    <property type="term" value="F:zinc ion binding"/>
    <property type="evidence" value="ECO:0007669"/>
    <property type="project" value="UniProtKB-KW"/>
</dbReference>
<dbReference type="GO" id="GO:0005634">
    <property type="term" value="C:nucleus"/>
    <property type="evidence" value="ECO:0007669"/>
    <property type="project" value="UniProtKB-ARBA"/>
</dbReference>
<dbReference type="CDD" id="cd21437">
    <property type="entry name" value="zf-HIT_ZNHIT1_like"/>
    <property type="match status" value="1"/>
</dbReference>
<dbReference type="InterPro" id="IPR007529">
    <property type="entry name" value="Znf_HIT"/>
</dbReference>
<dbReference type="PANTHER" id="PTHR13093">
    <property type="entry name" value="ZINC FINGER HIT DOMAIN CONTAINING PROTEIN 1"/>
    <property type="match status" value="1"/>
</dbReference>
<proteinExistence type="predicted"/>
<keyword evidence="2" id="KW-0863">Zinc-finger</keyword>
<dbReference type="GO" id="GO:0006338">
    <property type="term" value="P:chromatin remodeling"/>
    <property type="evidence" value="ECO:0007669"/>
    <property type="project" value="InterPro"/>
</dbReference>
<gene>
    <name evidence="6" type="ORF">BJ875DRAFT_378985</name>
</gene>
<protein>
    <recommendedName>
        <fullName evidence="5">HIT-type domain-containing protein</fullName>
    </recommendedName>
</protein>
<feature type="region of interest" description="Disordered" evidence="4">
    <location>
        <begin position="26"/>
        <end position="55"/>
    </location>
</feature>
<feature type="region of interest" description="Disordered" evidence="4">
    <location>
        <begin position="133"/>
        <end position="189"/>
    </location>
</feature>
<evidence type="ECO:0000256" key="2">
    <source>
        <dbReference type="ARBA" id="ARBA00022771"/>
    </source>
</evidence>
<sequence length="294" mass="32336">MNFGVLEVAHTKSHAAPGWAYVPDINPDSSHRVPQPRKRARTQHTASTHETSAKQDAKILREIEELQRENCRDVSIGVPVKRGDAGSRDMVTVTKSTQAVRKILSSQKTFTNHLEDYHALKVVAPQASSIQPVVNTPTPRTPAAPATYLTSTGKRSHKKKDPSALINQSAPVRKPSTTTVPNVPLPRQSPTIPPLSTQTPLAPQHLGDNDPLLFSRIPKLPSQEEIERLVGAPPLSYSEAKGGWVEEDRRRPRRVFCEVCGYWGRVRCKGCGGRVCALECLAVHGEECWGRYGG</sequence>
<evidence type="ECO:0000256" key="3">
    <source>
        <dbReference type="ARBA" id="ARBA00022833"/>
    </source>
</evidence>
<dbReference type="AlphaFoldDB" id="A0A9P8C4J1"/>